<comment type="caution">
    <text evidence="1">The sequence shown here is derived from an EMBL/GenBank/DDBJ whole genome shotgun (WGS) entry which is preliminary data.</text>
</comment>
<evidence type="ECO:0000313" key="1">
    <source>
        <dbReference type="EMBL" id="OQR68158.1"/>
    </source>
</evidence>
<feature type="non-terminal residue" evidence="1">
    <location>
        <position position="122"/>
    </location>
</feature>
<evidence type="ECO:0000313" key="2">
    <source>
        <dbReference type="Proteomes" id="UP000192247"/>
    </source>
</evidence>
<dbReference type="OrthoDB" id="10394477at2759"/>
<organism evidence="1 2">
    <name type="scientific">Tropilaelaps mercedesae</name>
    <dbReference type="NCBI Taxonomy" id="418985"/>
    <lineage>
        <taxon>Eukaryota</taxon>
        <taxon>Metazoa</taxon>
        <taxon>Ecdysozoa</taxon>
        <taxon>Arthropoda</taxon>
        <taxon>Chelicerata</taxon>
        <taxon>Arachnida</taxon>
        <taxon>Acari</taxon>
        <taxon>Parasitiformes</taxon>
        <taxon>Mesostigmata</taxon>
        <taxon>Gamasina</taxon>
        <taxon>Dermanyssoidea</taxon>
        <taxon>Laelapidae</taxon>
        <taxon>Tropilaelaps</taxon>
    </lineage>
</organism>
<protein>
    <submittedName>
        <fullName evidence="1">Uncharacterized protein</fullName>
    </submittedName>
</protein>
<gene>
    <name evidence="1" type="ORF">BIW11_13089</name>
</gene>
<dbReference type="EMBL" id="MNPL01025714">
    <property type="protein sequence ID" value="OQR68158.1"/>
    <property type="molecule type" value="Genomic_DNA"/>
</dbReference>
<sequence length="122" mass="14195">MLQALRGRDAMLQLVMVLDDEGAYSGERLIRTTSALLKTHMEKWEKERGSGCKPEDCSMNPLEFFCHVQAKNTANEISIRIADMNLTYLHIRELLQNLFGLVNFIRQKSIESAKFFWTHYLQ</sequence>
<dbReference type="InParanoid" id="A0A1V9X426"/>
<reference evidence="1 2" key="1">
    <citation type="journal article" date="2017" name="Gigascience">
        <title>Draft genome of the honey bee ectoparasitic mite, Tropilaelaps mercedesae, is shaped by the parasitic life history.</title>
        <authorList>
            <person name="Dong X."/>
            <person name="Armstrong S.D."/>
            <person name="Xia D."/>
            <person name="Makepeace B.L."/>
            <person name="Darby A.C."/>
            <person name="Kadowaki T."/>
        </authorList>
    </citation>
    <scope>NUCLEOTIDE SEQUENCE [LARGE SCALE GENOMIC DNA]</scope>
    <source>
        <strain evidence="1">Wuxi-XJTLU</strain>
    </source>
</reference>
<proteinExistence type="predicted"/>
<accession>A0A1V9X426</accession>
<dbReference type="Proteomes" id="UP000192247">
    <property type="component" value="Unassembled WGS sequence"/>
</dbReference>
<dbReference type="AlphaFoldDB" id="A0A1V9X426"/>
<name>A0A1V9X426_9ACAR</name>
<keyword evidence="2" id="KW-1185">Reference proteome</keyword>